<feature type="region of interest" description="Disordered" evidence="1">
    <location>
        <begin position="530"/>
        <end position="563"/>
    </location>
</feature>
<feature type="region of interest" description="Disordered" evidence="1">
    <location>
        <begin position="909"/>
        <end position="972"/>
    </location>
</feature>
<feature type="compositionally biased region" description="Polar residues" evidence="1">
    <location>
        <begin position="994"/>
        <end position="1003"/>
    </location>
</feature>
<reference evidence="2" key="2">
    <citation type="submission" date="2025-09" db="UniProtKB">
        <authorList>
            <consortium name="Ensembl"/>
        </authorList>
    </citation>
    <scope>IDENTIFICATION</scope>
</reference>
<dbReference type="Proteomes" id="UP000694569">
    <property type="component" value="Unplaced"/>
</dbReference>
<feature type="compositionally biased region" description="Acidic residues" evidence="1">
    <location>
        <begin position="435"/>
        <end position="454"/>
    </location>
</feature>
<feature type="region of interest" description="Disordered" evidence="1">
    <location>
        <begin position="325"/>
        <end position="387"/>
    </location>
</feature>
<evidence type="ECO:0000313" key="3">
    <source>
        <dbReference type="Proteomes" id="UP000694569"/>
    </source>
</evidence>
<dbReference type="PRINTS" id="PR01217">
    <property type="entry name" value="PRICHEXTENSN"/>
</dbReference>
<dbReference type="GeneTree" id="ENSGT00390000002768"/>
<feature type="compositionally biased region" description="Basic and acidic residues" evidence="1">
    <location>
        <begin position="1351"/>
        <end position="1361"/>
    </location>
</feature>
<feature type="compositionally biased region" description="Polar residues" evidence="1">
    <location>
        <begin position="1168"/>
        <end position="1192"/>
    </location>
</feature>
<dbReference type="PANTHER" id="PTHR22017:SF0">
    <property type="entry name" value="PHOTORECEPTOR CILIUM ACTIN REGULATOR"/>
    <property type="match status" value="1"/>
</dbReference>
<dbReference type="GO" id="GO:0001917">
    <property type="term" value="C:photoreceptor inner segment"/>
    <property type="evidence" value="ECO:0007669"/>
    <property type="project" value="TreeGrafter"/>
</dbReference>
<dbReference type="OrthoDB" id="8954214at2759"/>
<feature type="region of interest" description="Disordered" evidence="1">
    <location>
        <begin position="112"/>
        <end position="156"/>
    </location>
</feature>
<sequence length="1393" mass="152748">MGCSPSHSGIIQSIAKNAAKPLKKNKAILAPGQGNEKLATPLSGSPSGEFCRGVNEQGTVPPEHLRQGYRLETSVPNIAKRHSLTEESNCAVDEAMVTLSYQRCALERKHMRKQSSTGSELDLGSEVQQESSLRRSRKTKSQRSNKQGRRVKAREKQVVFSDTEKKVDFPELLVKAHQNAYTYMNPNLSKYEAVIAMANQATQTQIILQQMVSFMAMRFDEINHCLGEIAEDGEKLLKDVGDNLTWPLGKGNPTEQPDLLQQLLQYTVNRMQTLNSAVSSLTSNALQEACSYLQSATTTFQGKLTAKQTSDERLMRTIKLLEDSAHGSIQPHANDSTLYSEDSGIGGDSESIKECKSPDKMERQTSQMSTHSRSSQHMGSQQHSVSSQAIMKTVAETPFNDKVVPQSAKPSQPPSLATSFSMNSLDSSTTLEQESNNDQDSEDCTSTEDSDNDVEDNKVGLDEISLPPRPMTSPAGAGVYRHSSKWLESPENEEMNLKMKEAISGKIKFVPETSSCDMWIREEGAIVTPVRPSTADGSNRRMSRHRRSRSAESLRSQSEDPTLLELQRTQKELNKKLEKLLTTSRNKSKEIPHKVLAKSFVHASDITPGNNACSNKLKSCLDKSFNILPSQESVSLMILDKGVNELEKNSASRTTIEKETIGATITALETKTDRTFSSPRRSVRTLIETFSPTDDAVKISNKKMLGPLRCVRKFGVPVLPPTIPTYGKVESMNHESSVLSMDGGDAGFTASTVKFPFALPKDIARTDSNEIGFDDFENLPPPPLEILMDDSYSKVQSNEHERDNPKVSLENVLPSTTTSCSFKKSQKLKSSLNLKDLLPSKNATDSYVSGGKIFRSQEEDVAQRRFPIDSDQRIPNICPESGIEMQRKHEIEQAANLYKQSHKIIPLQNPGEVETSSNGGENELQPLSSFKQNQCSPTSYRRSNKSLTAVRRVSPTKAAVSSPSAERKLANPPANKAMVKTHFNIQHSPPPVQRNVSSISTAKVPSPPTQKKLHSPPLQRKVQSPPQMRRQASPPRLPSPPGQQSPLSHRKTLGLSAQQPPSPQNLRKLPSPSAQKPPSPPYHRKLPGPTAQPPPSPPNHRKLPSPTAQQPPSPPNHRKLPSPTAQQPSPSPPNQRKLSSPSGQQPPSPPNQRKLPNPPNQRKLASPPTMQQLSTQRRLPNPPSQQGLSNPPNGAILSNPPGQQKPQIPPNKYREPSPPTHCTPSPPVSPSFQHKGLRCSSDDLLPSSKTFGNAQSIFCPSSSSLFETKVPSSPSNAGTEVVSTRGTVPLSRQSFSECPSGDQQRRMAMSAANPQPFIRRCYSDRRPRVQLRLPGSITSSPSCDSGLQHLGAEEPARRDSDPSVIHGITDLKAPSLASSQPELCVVGQGLQKE</sequence>
<evidence type="ECO:0000256" key="1">
    <source>
        <dbReference type="SAM" id="MobiDB-lite"/>
    </source>
</evidence>
<keyword evidence="3" id="KW-1185">Reference proteome</keyword>
<feature type="compositionally biased region" description="Polar residues" evidence="1">
    <location>
        <begin position="364"/>
        <end position="387"/>
    </location>
</feature>
<feature type="compositionally biased region" description="Polar residues" evidence="1">
    <location>
        <begin position="1336"/>
        <end position="1345"/>
    </location>
</feature>
<feature type="compositionally biased region" description="Pro residues" evidence="1">
    <location>
        <begin position="1216"/>
        <end position="1229"/>
    </location>
</feature>
<evidence type="ECO:0000313" key="2">
    <source>
        <dbReference type="Ensembl" id="ENSLLEP00000020117.1"/>
    </source>
</evidence>
<feature type="compositionally biased region" description="Polar residues" evidence="1">
    <location>
        <begin position="914"/>
        <end position="947"/>
    </location>
</feature>
<feature type="compositionally biased region" description="Basic residues" evidence="1">
    <location>
        <begin position="134"/>
        <end position="153"/>
    </location>
</feature>
<accession>A0A8C5MWH7</accession>
<dbReference type="InterPro" id="IPR029352">
    <property type="entry name" value="PCARE"/>
</dbReference>
<feature type="compositionally biased region" description="Polar residues" evidence="1">
    <location>
        <begin position="1247"/>
        <end position="1297"/>
    </location>
</feature>
<dbReference type="GO" id="GO:0001750">
    <property type="term" value="C:photoreceptor outer segment"/>
    <property type="evidence" value="ECO:0007669"/>
    <property type="project" value="TreeGrafter"/>
</dbReference>
<dbReference type="Ensembl" id="ENSLLET00000020906.1">
    <property type="protein sequence ID" value="ENSLLEP00000020117.1"/>
    <property type="gene ID" value="ENSLLEG00000012768.1"/>
</dbReference>
<feature type="region of interest" description="Disordered" evidence="1">
    <location>
        <begin position="400"/>
        <end position="478"/>
    </location>
</feature>
<name>A0A8C5MWH7_9ANUR</name>
<feature type="compositionally biased region" description="Basic and acidic residues" evidence="1">
    <location>
        <begin position="350"/>
        <end position="363"/>
    </location>
</feature>
<organism evidence="2 3">
    <name type="scientific">Leptobrachium leishanense</name>
    <name type="common">Leishan spiny toad</name>
    <dbReference type="NCBI Taxonomy" id="445787"/>
    <lineage>
        <taxon>Eukaryota</taxon>
        <taxon>Metazoa</taxon>
        <taxon>Chordata</taxon>
        <taxon>Craniata</taxon>
        <taxon>Vertebrata</taxon>
        <taxon>Euteleostomi</taxon>
        <taxon>Amphibia</taxon>
        <taxon>Batrachia</taxon>
        <taxon>Anura</taxon>
        <taxon>Pelobatoidea</taxon>
        <taxon>Megophryidae</taxon>
        <taxon>Leptobrachium</taxon>
    </lineage>
</organism>
<protein>
    <submittedName>
        <fullName evidence="2">Photoreceptor cilium actin regulator</fullName>
    </submittedName>
</protein>
<dbReference type="Pfam" id="PF15449">
    <property type="entry name" value="Retinal"/>
    <property type="match status" value="3"/>
</dbReference>
<dbReference type="GO" id="GO:1903546">
    <property type="term" value="P:protein localization to photoreceptor outer segment"/>
    <property type="evidence" value="ECO:0007669"/>
    <property type="project" value="TreeGrafter"/>
</dbReference>
<feature type="region of interest" description="Disordered" evidence="1">
    <location>
        <begin position="985"/>
        <end position="1312"/>
    </location>
</feature>
<proteinExistence type="predicted"/>
<gene>
    <name evidence="2" type="primary">PCARE</name>
</gene>
<dbReference type="PANTHER" id="PTHR22017">
    <property type="entry name" value="PHOTORECEPTOR CILIUM ACTIN REGULATOR"/>
    <property type="match status" value="1"/>
</dbReference>
<feature type="compositionally biased region" description="Polar residues" evidence="1">
    <location>
        <begin position="408"/>
        <end position="434"/>
    </location>
</feature>
<feature type="region of interest" description="Disordered" evidence="1">
    <location>
        <begin position="1333"/>
        <end position="1366"/>
    </location>
</feature>
<dbReference type="GO" id="GO:0035845">
    <property type="term" value="P:photoreceptor cell outer segment organization"/>
    <property type="evidence" value="ECO:0007669"/>
    <property type="project" value="TreeGrafter"/>
</dbReference>
<reference evidence="2" key="1">
    <citation type="submission" date="2025-08" db="UniProtKB">
        <authorList>
            <consortium name="Ensembl"/>
        </authorList>
    </citation>
    <scope>IDENTIFICATION</scope>
</reference>